<evidence type="ECO:0000313" key="1">
    <source>
        <dbReference type="EMBL" id="TVO59468.1"/>
    </source>
</evidence>
<dbReference type="InterPro" id="IPR029058">
    <property type="entry name" value="AB_hydrolase_fold"/>
</dbReference>
<dbReference type="OrthoDB" id="9804993at2"/>
<proteinExistence type="predicted"/>
<gene>
    <name evidence="1" type="ORF">FHP91_01795</name>
</gene>
<organism evidence="1 2">
    <name type="scientific">Denitromonas halophila</name>
    <dbReference type="NCBI Taxonomy" id="1629404"/>
    <lineage>
        <taxon>Bacteria</taxon>
        <taxon>Pseudomonadati</taxon>
        <taxon>Pseudomonadota</taxon>
        <taxon>Betaproteobacteria</taxon>
        <taxon>Rhodocyclales</taxon>
        <taxon>Zoogloeaceae</taxon>
        <taxon>Denitromonas</taxon>
    </lineage>
</organism>
<dbReference type="EMBL" id="VMNK01000002">
    <property type="protein sequence ID" value="TVO59468.1"/>
    <property type="molecule type" value="Genomic_DNA"/>
</dbReference>
<dbReference type="InterPro" id="IPR010662">
    <property type="entry name" value="RBBP9/YdeN"/>
</dbReference>
<dbReference type="GO" id="GO:0016787">
    <property type="term" value="F:hydrolase activity"/>
    <property type="evidence" value="ECO:0007669"/>
    <property type="project" value="UniProtKB-KW"/>
</dbReference>
<protein>
    <submittedName>
        <fullName evidence="1">Alpha/beta hydrolase</fullName>
    </submittedName>
</protein>
<keyword evidence="2" id="KW-1185">Reference proteome</keyword>
<dbReference type="AlphaFoldDB" id="A0A557R2V8"/>
<evidence type="ECO:0000313" key="2">
    <source>
        <dbReference type="Proteomes" id="UP000319502"/>
    </source>
</evidence>
<dbReference type="SUPFAM" id="SSF53474">
    <property type="entry name" value="alpha/beta-Hydrolases"/>
    <property type="match status" value="1"/>
</dbReference>
<accession>A0A557R2V8</accession>
<dbReference type="Proteomes" id="UP000319502">
    <property type="component" value="Unassembled WGS sequence"/>
</dbReference>
<comment type="caution">
    <text evidence="1">The sequence shown here is derived from an EMBL/GenBank/DDBJ whole genome shotgun (WGS) entry which is preliminary data.</text>
</comment>
<keyword evidence="1" id="KW-0378">Hydrolase</keyword>
<reference evidence="1 2" key="1">
    <citation type="submission" date="2019-07" db="EMBL/GenBank/DDBJ databases">
        <title>The pathways for chlorine oxyanion respiration interact through the shared metabolite chlorate.</title>
        <authorList>
            <person name="Barnum T.P."/>
            <person name="Cheng Y."/>
            <person name="Hill K.A."/>
            <person name="Lucas L.N."/>
            <person name="Carlson H.K."/>
            <person name="Coates J.D."/>
        </authorList>
    </citation>
    <scope>NUCLEOTIDE SEQUENCE [LARGE SCALE GENOMIC DNA]</scope>
    <source>
        <strain evidence="1 2">SFB-3</strain>
    </source>
</reference>
<sequence length="187" mass="19994">MSIWLAIPGLGGSGPAHWQSHWSRALPQVRRVVQRDWDAPSRRDWVSTLDAAVRGSHGEVVLIAHSLGCALVAHWARQHTGRVRGALLVAPADVDSAAHTPEVVRGFAPMPLQALPFPSIVVASEDDPYVSMARARQFAEAWGSRFASIGAAGHINADSGLGNWPDGLALLESLRAPTHDEGVVNTL</sequence>
<dbReference type="Pfam" id="PF06821">
    <property type="entry name" value="Ser_hydrolase"/>
    <property type="match status" value="1"/>
</dbReference>
<dbReference type="Gene3D" id="3.40.50.1820">
    <property type="entry name" value="alpha/beta hydrolase"/>
    <property type="match status" value="1"/>
</dbReference>
<name>A0A557R2V8_9RHOO</name>
<dbReference type="RefSeq" id="WP_144307977.1">
    <property type="nucleotide sequence ID" value="NZ_VMNK01000002.1"/>
</dbReference>